<dbReference type="Proteomes" id="UP000245946">
    <property type="component" value="Unassembled WGS sequence"/>
</dbReference>
<dbReference type="OrthoDB" id="406505at2759"/>
<dbReference type="RefSeq" id="XP_025596362.1">
    <property type="nucleotide sequence ID" value="XM_025743123.1"/>
</dbReference>
<protein>
    <recommendedName>
        <fullName evidence="6">RlpA-like protein double-psi beta-barrel domain-containing protein</fullName>
    </recommendedName>
</protein>
<dbReference type="CDD" id="cd22191">
    <property type="entry name" value="DPBB_RlpA_EXP_N-like"/>
    <property type="match status" value="1"/>
</dbReference>
<dbReference type="EMBL" id="KZ819301">
    <property type="protein sequence ID" value="PWN96083.1"/>
    <property type="molecule type" value="Genomic_DNA"/>
</dbReference>
<evidence type="ECO:0000313" key="4">
    <source>
        <dbReference type="EMBL" id="PWN96083.1"/>
    </source>
</evidence>
<organism evidence="4 5">
    <name type="scientific">Tilletiopsis washingtonensis</name>
    <dbReference type="NCBI Taxonomy" id="58919"/>
    <lineage>
        <taxon>Eukaryota</taxon>
        <taxon>Fungi</taxon>
        <taxon>Dikarya</taxon>
        <taxon>Basidiomycota</taxon>
        <taxon>Ustilaginomycotina</taxon>
        <taxon>Exobasidiomycetes</taxon>
        <taxon>Entylomatales</taxon>
        <taxon>Entylomatales incertae sedis</taxon>
        <taxon>Tilletiopsis</taxon>
    </lineage>
</organism>
<sequence length="235" mass="26005">MRLTLSLLSLLLAFFALSYSVNGDVSQHEQSLTTEVDEATGAVYHIIDSGGDEDGDDDEPQTPTTGTKESRSEGALEARKRTRKHKHKSKAARKGRQNFLIGKPPGVKEFPRRMEITWYASNDLKNPACGDGSWDPNNNNHIGAVMKSWTSGPQCGDFVYICNEDAHNHCVRVRVVDYCAGCDTDAVDLSKSAFKKLSPSGGLDEGRIKNLKMYHSSRPNPFDIGLFGPFRLKKK</sequence>
<keyword evidence="5" id="KW-1185">Reference proteome</keyword>
<feature type="compositionally biased region" description="Basic residues" evidence="2">
    <location>
        <begin position="80"/>
        <end position="95"/>
    </location>
</feature>
<gene>
    <name evidence="4" type="ORF">FA09DRAFT_331666</name>
</gene>
<accession>A0A316Z7D5</accession>
<dbReference type="SUPFAM" id="SSF50685">
    <property type="entry name" value="Barwin-like endoglucanases"/>
    <property type="match status" value="1"/>
</dbReference>
<dbReference type="STRING" id="58919.A0A316Z7D5"/>
<evidence type="ECO:0000256" key="3">
    <source>
        <dbReference type="SAM" id="SignalP"/>
    </source>
</evidence>
<dbReference type="GeneID" id="37270667"/>
<evidence type="ECO:0000256" key="1">
    <source>
        <dbReference type="ARBA" id="ARBA00022729"/>
    </source>
</evidence>
<dbReference type="Gene3D" id="2.40.40.10">
    <property type="entry name" value="RlpA-like domain"/>
    <property type="match status" value="1"/>
</dbReference>
<name>A0A316Z7D5_9BASI</name>
<feature type="chain" id="PRO_5016330496" description="RlpA-like protein double-psi beta-barrel domain-containing protein" evidence="3">
    <location>
        <begin position="24"/>
        <end position="235"/>
    </location>
</feature>
<proteinExistence type="predicted"/>
<dbReference type="AlphaFoldDB" id="A0A316Z7D5"/>
<dbReference type="InterPro" id="IPR051477">
    <property type="entry name" value="Expansin_CellWall"/>
</dbReference>
<dbReference type="InterPro" id="IPR036908">
    <property type="entry name" value="RlpA-like_sf"/>
</dbReference>
<evidence type="ECO:0008006" key="6">
    <source>
        <dbReference type="Google" id="ProtNLM"/>
    </source>
</evidence>
<evidence type="ECO:0000313" key="5">
    <source>
        <dbReference type="Proteomes" id="UP000245946"/>
    </source>
</evidence>
<feature type="compositionally biased region" description="Acidic residues" evidence="2">
    <location>
        <begin position="50"/>
        <end position="60"/>
    </location>
</feature>
<feature type="signal peptide" evidence="3">
    <location>
        <begin position="1"/>
        <end position="23"/>
    </location>
</feature>
<evidence type="ECO:0000256" key="2">
    <source>
        <dbReference type="SAM" id="MobiDB-lite"/>
    </source>
</evidence>
<feature type="region of interest" description="Disordered" evidence="2">
    <location>
        <begin position="48"/>
        <end position="95"/>
    </location>
</feature>
<dbReference type="PANTHER" id="PTHR31836">
    <property type="match status" value="1"/>
</dbReference>
<dbReference type="PANTHER" id="PTHR31836:SF22">
    <property type="entry name" value="RLPA-LIKE PROTEIN DOUBLE-PSI BETA-BARREL DOMAIN-CONTAINING PROTEIN"/>
    <property type="match status" value="1"/>
</dbReference>
<reference evidence="4 5" key="1">
    <citation type="journal article" date="2018" name="Mol. Biol. Evol.">
        <title>Broad Genomic Sampling Reveals a Smut Pathogenic Ancestry of the Fungal Clade Ustilaginomycotina.</title>
        <authorList>
            <person name="Kijpornyongpan T."/>
            <person name="Mondo S.J."/>
            <person name="Barry K."/>
            <person name="Sandor L."/>
            <person name="Lee J."/>
            <person name="Lipzen A."/>
            <person name="Pangilinan J."/>
            <person name="LaButti K."/>
            <person name="Hainaut M."/>
            <person name="Henrissat B."/>
            <person name="Grigoriev I.V."/>
            <person name="Spatafora J.W."/>
            <person name="Aime M.C."/>
        </authorList>
    </citation>
    <scope>NUCLEOTIDE SEQUENCE [LARGE SCALE GENOMIC DNA]</scope>
    <source>
        <strain evidence="4 5">MCA 4186</strain>
    </source>
</reference>
<feature type="compositionally biased region" description="Basic and acidic residues" evidence="2">
    <location>
        <begin position="68"/>
        <end position="79"/>
    </location>
</feature>
<keyword evidence="1 3" id="KW-0732">Signal</keyword>